<dbReference type="Pfam" id="PF00750">
    <property type="entry name" value="tRNA-synt_1d"/>
    <property type="match status" value="1"/>
</dbReference>
<evidence type="ECO:0000313" key="2">
    <source>
        <dbReference type="EMBL" id="EQD27696.1"/>
    </source>
</evidence>
<feature type="domain" description="Arginyl-tRNA synthetase catalytic core" evidence="1">
    <location>
        <begin position="14"/>
        <end position="87"/>
    </location>
</feature>
<comment type="caution">
    <text evidence="2">The sequence shown here is derived from an EMBL/GenBank/DDBJ whole genome shotgun (WGS) entry which is preliminary data.</text>
</comment>
<organism evidence="2">
    <name type="scientific">mine drainage metagenome</name>
    <dbReference type="NCBI Taxonomy" id="410659"/>
    <lineage>
        <taxon>unclassified sequences</taxon>
        <taxon>metagenomes</taxon>
        <taxon>ecological metagenomes</taxon>
    </lineage>
</organism>
<evidence type="ECO:0000259" key="1">
    <source>
        <dbReference type="Pfam" id="PF00750"/>
    </source>
</evidence>
<accession>T0XY50</accession>
<protein>
    <submittedName>
        <fullName evidence="2">Arginyl-tRNA synthetase, class Ic, core domain protein</fullName>
        <ecNumber evidence="2">6.1.1.19</ecNumber>
    </submittedName>
</protein>
<dbReference type="PANTHER" id="PTHR11956:SF5">
    <property type="entry name" value="ARGININE--TRNA LIGASE, CYTOPLASMIC"/>
    <property type="match status" value="1"/>
</dbReference>
<sequence length="125" mass="14541">MSIDSTGQFPDTFQDPERVCVEHTSINPTGPIHVGRVRNSIIGDSISKLFKRYGYRVTTQYFVNDSGKQMMSLYLAYIKYNSGTALTPELLLDGYKRSIRKWKNRDQRMKLRKLSRNMKEEILSL</sequence>
<dbReference type="InterPro" id="IPR014729">
    <property type="entry name" value="Rossmann-like_a/b/a_fold"/>
</dbReference>
<dbReference type="GO" id="GO:0006420">
    <property type="term" value="P:arginyl-tRNA aminoacylation"/>
    <property type="evidence" value="ECO:0007669"/>
    <property type="project" value="InterPro"/>
</dbReference>
<dbReference type="GO" id="GO:0005524">
    <property type="term" value="F:ATP binding"/>
    <property type="evidence" value="ECO:0007669"/>
    <property type="project" value="InterPro"/>
</dbReference>
<gene>
    <name evidence="2" type="ORF">B1A_21579</name>
</gene>
<dbReference type="EC" id="6.1.1.19" evidence="2"/>
<dbReference type="AlphaFoldDB" id="T0XY50"/>
<dbReference type="InterPro" id="IPR035684">
    <property type="entry name" value="ArgRS_core"/>
</dbReference>
<reference evidence="2" key="1">
    <citation type="submission" date="2013-08" db="EMBL/GenBank/DDBJ databases">
        <authorList>
            <person name="Mendez C."/>
            <person name="Richter M."/>
            <person name="Ferrer M."/>
            <person name="Sanchez J."/>
        </authorList>
    </citation>
    <scope>NUCLEOTIDE SEQUENCE</scope>
</reference>
<dbReference type="PRINTS" id="PR01038">
    <property type="entry name" value="TRNASYNTHARG"/>
</dbReference>
<dbReference type="InterPro" id="IPR001278">
    <property type="entry name" value="Arg-tRNA-ligase"/>
</dbReference>
<keyword evidence="2" id="KW-0436">Ligase</keyword>
<dbReference type="GO" id="GO:0004814">
    <property type="term" value="F:arginine-tRNA ligase activity"/>
    <property type="evidence" value="ECO:0007669"/>
    <property type="project" value="UniProtKB-EC"/>
</dbReference>
<dbReference type="PANTHER" id="PTHR11956">
    <property type="entry name" value="ARGINYL-TRNA SYNTHETASE"/>
    <property type="match status" value="1"/>
</dbReference>
<reference evidence="2" key="2">
    <citation type="journal article" date="2014" name="ISME J.">
        <title>Microbial stratification in low pH oxic and suboxic macroscopic growths along an acid mine drainage.</title>
        <authorList>
            <person name="Mendez-Garcia C."/>
            <person name="Mesa V."/>
            <person name="Sprenger R.R."/>
            <person name="Richter M."/>
            <person name="Diez M.S."/>
            <person name="Solano J."/>
            <person name="Bargiela R."/>
            <person name="Golyshina O.V."/>
            <person name="Manteca A."/>
            <person name="Ramos J.L."/>
            <person name="Gallego J.R."/>
            <person name="Llorente I."/>
            <person name="Martins Dos Santos V.A."/>
            <person name="Jensen O.N."/>
            <person name="Pelaez A.I."/>
            <person name="Sanchez J."/>
            <person name="Ferrer M."/>
        </authorList>
    </citation>
    <scope>NUCLEOTIDE SEQUENCE</scope>
</reference>
<proteinExistence type="predicted"/>
<dbReference type="SUPFAM" id="SSF52374">
    <property type="entry name" value="Nucleotidylyl transferase"/>
    <property type="match status" value="1"/>
</dbReference>
<keyword evidence="2" id="KW-0030">Aminoacyl-tRNA synthetase</keyword>
<name>T0XY50_9ZZZZ</name>
<dbReference type="Gene3D" id="3.40.50.620">
    <property type="entry name" value="HUPs"/>
    <property type="match status" value="1"/>
</dbReference>
<dbReference type="EMBL" id="AUZX01015948">
    <property type="protein sequence ID" value="EQD27696.1"/>
    <property type="molecule type" value="Genomic_DNA"/>
</dbReference>